<dbReference type="Gene3D" id="3.60.120.10">
    <property type="entry name" value="Anthranilate synthase"/>
    <property type="match status" value="1"/>
</dbReference>
<dbReference type="InterPro" id="IPR015890">
    <property type="entry name" value="Chorismate_C"/>
</dbReference>
<dbReference type="SUPFAM" id="SSF56322">
    <property type="entry name" value="ADC synthase"/>
    <property type="match status" value="1"/>
</dbReference>
<dbReference type="Pfam" id="PF00425">
    <property type="entry name" value="Chorismate_bind"/>
    <property type="match status" value="1"/>
</dbReference>
<dbReference type="InterPro" id="IPR005802">
    <property type="entry name" value="ADC_synth_comp_1"/>
</dbReference>
<dbReference type="InterPro" id="IPR036038">
    <property type="entry name" value="Aminotransferase-like"/>
</dbReference>
<organism evidence="2 3">
    <name type="scientific">Alicyclobacillus sacchari</name>
    <dbReference type="NCBI Taxonomy" id="392010"/>
    <lineage>
        <taxon>Bacteria</taxon>
        <taxon>Bacillati</taxon>
        <taxon>Bacillota</taxon>
        <taxon>Bacilli</taxon>
        <taxon>Bacillales</taxon>
        <taxon>Alicyclobacillaceae</taxon>
        <taxon>Alicyclobacillus</taxon>
    </lineage>
</organism>
<evidence type="ECO:0000313" key="3">
    <source>
        <dbReference type="Proteomes" id="UP000294581"/>
    </source>
</evidence>
<dbReference type="AlphaFoldDB" id="A0A4R8LID0"/>
<dbReference type="OrthoDB" id="9803598at2"/>
<protein>
    <submittedName>
        <fullName evidence="2">Para-aminobenzoate synthetase/4-amino-4-deoxychorismate lyase</fullName>
    </submittedName>
</protein>
<keyword evidence="2" id="KW-0456">Lyase</keyword>
<dbReference type="Pfam" id="PF01063">
    <property type="entry name" value="Aminotran_4"/>
    <property type="match status" value="1"/>
</dbReference>
<dbReference type="NCBIfam" id="TIGR00553">
    <property type="entry name" value="pabB"/>
    <property type="match status" value="1"/>
</dbReference>
<dbReference type="InterPro" id="IPR019999">
    <property type="entry name" value="Anth_synth_I-like"/>
</dbReference>
<dbReference type="PANTHER" id="PTHR11236">
    <property type="entry name" value="AMINOBENZOATE/ANTHRANILATE SYNTHASE"/>
    <property type="match status" value="1"/>
</dbReference>
<sequence>MYILVFDFHIDGQPAPRYVFTDPVAIHVAVEQRDVPKILREVEAATRDGLYAAGFVTYEAAPAFDPAYQVHAPAKGGLPLAWFAVFDRAVDPAILQHHRSGEFQVGQWHVRTPREQYEAAVREIHEAIASGNTYQVNYSVRLQASFAGDDFAFYEKLRWSQRAPYTAYIRSDDWSILSISPELFFERNGSGIMTRPMKGTVKRGRTLTEDAELARWLQNSEKNRAENVMIVDLLRNDLGRVAVPGTVQVPSLFDVETYPTVLQMTSTIVAQLRDDVDLAAIFAALFPCGSITGAPKISTMSRIAQLETDPRGVYCGSVGLLLPRDRAIFNVAIRTIEMDRTSGAAIYGAGGGITWDSQAVDEYEELHAKAQILEDAERDFALLETLRLDSGEYALYSYHLQRLSDSARYFQIPVDHAEVASVLSNCVRQRPTGAWRVRLLVDRSGKVDAEIGTEPLPPCAWSPSDAAAKTVMPIALAPMPVSSEERWLYHKTTRREFYDAIRSQLGNAFDALLYNEAHEVTEFTFANLVYELRGRLYTPPVSCGLLPGTLRACLLQEGRVVERSLHMSEMKTVDRLWWINSVRGWVPVQLTGLSTYQQTRATGSRVGG</sequence>
<dbReference type="InterPro" id="IPR043132">
    <property type="entry name" value="BCAT-like_C"/>
</dbReference>
<reference evidence="2 3" key="1">
    <citation type="submission" date="2019-03" db="EMBL/GenBank/DDBJ databases">
        <title>Genomic Encyclopedia of Type Strains, Phase IV (KMG-IV): sequencing the most valuable type-strain genomes for metagenomic binning, comparative biology and taxonomic classification.</title>
        <authorList>
            <person name="Goeker M."/>
        </authorList>
    </citation>
    <scope>NUCLEOTIDE SEQUENCE [LARGE SCALE GENOMIC DNA]</scope>
    <source>
        <strain evidence="2 3">DSM 17974</strain>
    </source>
</reference>
<dbReference type="InterPro" id="IPR005801">
    <property type="entry name" value="ADC_synthase"/>
</dbReference>
<dbReference type="Gene3D" id="3.30.470.10">
    <property type="match status" value="1"/>
</dbReference>
<dbReference type="Proteomes" id="UP000294581">
    <property type="component" value="Unassembled WGS sequence"/>
</dbReference>
<dbReference type="GO" id="GO:0046820">
    <property type="term" value="F:4-amino-4-deoxychorismate synthase activity"/>
    <property type="evidence" value="ECO:0007669"/>
    <property type="project" value="TreeGrafter"/>
</dbReference>
<dbReference type="InterPro" id="IPR001544">
    <property type="entry name" value="Aminotrans_IV"/>
</dbReference>
<dbReference type="PRINTS" id="PR00095">
    <property type="entry name" value="ANTSNTHASEI"/>
</dbReference>
<evidence type="ECO:0000313" key="2">
    <source>
        <dbReference type="EMBL" id="TDY42168.1"/>
    </source>
</evidence>
<dbReference type="SUPFAM" id="SSF56752">
    <property type="entry name" value="D-aminoacid aminotransferase-like PLP-dependent enzymes"/>
    <property type="match status" value="1"/>
</dbReference>
<feature type="domain" description="Chorismate-utilising enzyme C-terminal" evidence="1">
    <location>
        <begin position="114"/>
        <end position="369"/>
    </location>
</feature>
<dbReference type="Gene3D" id="3.20.10.10">
    <property type="entry name" value="D-amino Acid Aminotransferase, subunit A, domain 2"/>
    <property type="match status" value="1"/>
</dbReference>
<dbReference type="GO" id="GO:0016829">
    <property type="term" value="F:lyase activity"/>
    <property type="evidence" value="ECO:0007669"/>
    <property type="project" value="UniProtKB-KW"/>
</dbReference>
<dbReference type="InterPro" id="IPR043131">
    <property type="entry name" value="BCAT-like_N"/>
</dbReference>
<accession>A0A4R8LID0</accession>
<keyword evidence="3" id="KW-1185">Reference proteome</keyword>
<gene>
    <name evidence="2" type="ORF">C7445_11717</name>
</gene>
<evidence type="ECO:0000259" key="1">
    <source>
        <dbReference type="Pfam" id="PF00425"/>
    </source>
</evidence>
<dbReference type="GO" id="GO:0009396">
    <property type="term" value="P:folic acid-containing compound biosynthetic process"/>
    <property type="evidence" value="ECO:0007669"/>
    <property type="project" value="InterPro"/>
</dbReference>
<proteinExistence type="predicted"/>
<dbReference type="EMBL" id="SORF01000017">
    <property type="protein sequence ID" value="TDY42168.1"/>
    <property type="molecule type" value="Genomic_DNA"/>
</dbReference>
<dbReference type="RefSeq" id="WP_134160940.1">
    <property type="nucleotide sequence ID" value="NZ_SORF01000017.1"/>
</dbReference>
<comment type="caution">
    <text evidence="2">The sequence shown here is derived from an EMBL/GenBank/DDBJ whole genome shotgun (WGS) entry which is preliminary data.</text>
</comment>
<dbReference type="PANTHER" id="PTHR11236:SF50">
    <property type="entry name" value="AMINODEOXYCHORISMATE SYNTHASE COMPONENT 1"/>
    <property type="match status" value="1"/>
</dbReference>
<name>A0A4R8LID0_9BACL</name>
<dbReference type="GO" id="GO:0000162">
    <property type="term" value="P:L-tryptophan biosynthetic process"/>
    <property type="evidence" value="ECO:0007669"/>
    <property type="project" value="TreeGrafter"/>
</dbReference>